<dbReference type="Gene3D" id="2.120.10.30">
    <property type="entry name" value="TolB, C-terminal domain"/>
    <property type="match status" value="1"/>
</dbReference>
<dbReference type="AlphaFoldDB" id="A0A383V627"/>
<keyword evidence="2" id="KW-1185">Reference proteome</keyword>
<evidence type="ECO:0000313" key="2">
    <source>
        <dbReference type="Proteomes" id="UP000256970"/>
    </source>
</evidence>
<gene>
    <name evidence="1" type="ORF">BQ4739_LOCUS969</name>
</gene>
<protein>
    <submittedName>
        <fullName evidence="1">Uncharacterized protein</fullName>
    </submittedName>
</protein>
<organism evidence="1 2">
    <name type="scientific">Tetradesmus obliquus</name>
    <name type="common">Green alga</name>
    <name type="synonym">Acutodesmus obliquus</name>
    <dbReference type="NCBI Taxonomy" id="3088"/>
    <lineage>
        <taxon>Eukaryota</taxon>
        <taxon>Viridiplantae</taxon>
        <taxon>Chlorophyta</taxon>
        <taxon>core chlorophytes</taxon>
        <taxon>Chlorophyceae</taxon>
        <taxon>CS clade</taxon>
        <taxon>Sphaeropleales</taxon>
        <taxon>Scenedesmaceae</taxon>
        <taxon>Tetradesmus</taxon>
    </lineage>
</organism>
<dbReference type="Proteomes" id="UP000256970">
    <property type="component" value="Unassembled WGS sequence"/>
</dbReference>
<evidence type="ECO:0000313" key="1">
    <source>
        <dbReference type="EMBL" id="SZX60423.1"/>
    </source>
</evidence>
<dbReference type="InterPro" id="IPR011042">
    <property type="entry name" value="6-blade_b-propeller_TolB-like"/>
</dbReference>
<proteinExistence type="predicted"/>
<sequence length="190" mass="20433">MYIAGTGNQAVRRVVAATGVVTSWISMNERGFATQRVLARPNGDIYFIDYSNSISSYNGTGTIGGISFRAVAPSISFTDLAYDAVTDTVVAFAAPNQDANTGQVARFPMDLTSFVFGSRGSARYPPGIAVNPNGNTFVAGGKIQTYQNEIWSDYNDGSTAAANDVDATKRSALCQCTRFQRCWRHAGERL</sequence>
<dbReference type="EMBL" id="FNXT01000064">
    <property type="protein sequence ID" value="SZX60423.1"/>
    <property type="molecule type" value="Genomic_DNA"/>
</dbReference>
<dbReference type="SUPFAM" id="SSF101898">
    <property type="entry name" value="NHL repeat"/>
    <property type="match status" value="1"/>
</dbReference>
<reference evidence="1 2" key="1">
    <citation type="submission" date="2016-10" db="EMBL/GenBank/DDBJ databases">
        <authorList>
            <person name="Cai Z."/>
        </authorList>
    </citation>
    <scope>NUCLEOTIDE SEQUENCE [LARGE SCALE GENOMIC DNA]</scope>
</reference>
<accession>A0A383V627</accession>
<name>A0A383V627_TETOB</name>